<dbReference type="SMART" id="SM01260">
    <property type="entry name" value="LANC_like"/>
    <property type="match status" value="1"/>
</dbReference>
<keyword evidence="3" id="KW-1185">Reference proteome</keyword>
<dbReference type="AlphaFoldDB" id="A0A0U3W6J2"/>
<keyword evidence="1" id="KW-0479">Metal-binding</keyword>
<feature type="binding site" evidence="1">
    <location>
        <position position="181"/>
    </location>
    <ligand>
        <name>Zn(2+)</name>
        <dbReference type="ChEBI" id="CHEBI:29105"/>
    </ligand>
</feature>
<dbReference type="KEGG" id="lao:AOX59_09340"/>
<evidence type="ECO:0000313" key="2">
    <source>
        <dbReference type="EMBL" id="ALX48800.1"/>
    </source>
</evidence>
<evidence type="ECO:0000256" key="1">
    <source>
        <dbReference type="PIRSR" id="PIRSR607822-1"/>
    </source>
</evidence>
<dbReference type="SUPFAM" id="SSF158745">
    <property type="entry name" value="LanC-like"/>
    <property type="match status" value="1"/>
</dbReference>
<protein>
    <submittedName>
        <fullName evidence="2">Uncharacterized protein</fullName>
    </submittedName>
</protein>
<evidence type="ECO:0000313" key="3">
    <source>
        <dbReference type="Proteomes" id="UP000050331"/>
    </source>
</evidence>
<feature type="binding site" evidence="1">
    <location>
        <position position="180"/>
    </location>
    <ligand>
        <name>Zn(2+)</name>
        <dbReference type="ChEBI" id="CHEBI:29105"/>
    </ligand>
</feature>
<name>A0A0U3W6J2_9BACI</name>
<dbReference type="Gene3D" id="1.50.10.10">
    <property type="match status" value="1"/>
</dbReference>
<dbReference type="PANTHER" id="PTHR12736:SF7">
    <property type="entry name" value="LANC-LIKE PROTEIN 3"/>
    <property type="match status" value="1"/>
</dbReference>
<feature type="binding site" evidence="1">
    <location>
        <position position="134"/>
    </location>
    <ligand>
        <name>Zn(2+)</name>
        <dbReference type="ChEBI" id="CHEBI:29105"/>
    </ligand>
</feature>
<organism evidence="2 3">
    <name type="scientific">Lentibacillus amyloliquefaciens</name>
    <dbReference type="NCBI Taxonomy" id="1472767"/>
    <lineage>
        <taxon>Bacteria</taxon>
        <taxon>Bacillati</taxon>
        <taxon>Bacillota</taxon>
        <taxon>Bacilli</taxon>
        <taxon>Bacillales</taxon>
        <taxon>Bacillaceae</taxon>
        <taxon>Lentibacillus</taxon>
    </lineage>
</organism>
<dbReference type="PANTHER" id="PTHR12736">
    <property type="entry name" value="LANC-LIKE PROTEIN"/>
    <property type="match status" value="1"/>
</dbReference>
<sequence length="273" mass="29875">MEKLIARIPDTKESDVVGGLAGTLGIFLSIYETNGDPIALQGAEQCAEKIIEKSEPIGDGIAWRSTMTHHLYTGFAHGTSGIAAMLGRLYAITGRRSLHTTIQQALAFERGNYVESAKNWRKKYGEDDFNVAWCHGAPGILLSRLMLQQAGYHDTEIDFEIKRALKTTLNEGFGSNHSLCHGDFGQIEILESAAEILNDETVKRKIKSAAQQVFKTIHEKGWDKGSSRGAETFGLMTGLAGYGYGMLNQYAPRYLPSVTKLQSPESIQASTGT</sequence>
<dbReference type="InterPro" id="IPR007822">
    <property type="entry name" value="LANC-like"/>
</dbReference>
<proteinExistence type="predicted"/>
<accession>A0A0U3W6J2</accession>
<dbReference type="GO" id="GO:0005886">
    <property type="term" value="C:plasma membrane"/>
    <property type="evidence" value="ECO:0007669"/>
    <property type="project" value="TreeGrafter"/>
</dbReference>
<reference evidence="2 3" key="1">
    <citation type="submission" date="2016-01" db="EMBL/GenBank/DDBJ databases">
        <title>Complete genome sequence of strain Lentibacillus amyloliquefaciens LAM0015T isolated from saline sediment.</title>
        <authorList>
            <person name="Wang J.-L."/>
            <person name="He M.-X."/>
        </authorList>
    </citation>
    <scope>NUCLEOTIDE SEQUENCE [LARGE SCALE GENOMIC DNA]</scope>
    <source>
        <strain evidence="2 3">LAM0015</strain>
    </source>
</reference>
<dbReference type="InterPro" id="IPR012341">
    <property type="entry name" value="6hp_glycosidase-like_sf"/>
</dbReference>
<dbReference type="Proteomes" id="UP000050331">
    <property type="component" value="Chromosome"/>
</dbReference>
<dbReference type="PRINTS" id="PR01950">
    <property type="entry name" value="LANCSUPER"/>
</dbReference>
<dbReference type="GO" id="GO:0031179">
    <property type="term" value="P:peptide modification"/>
    <property type="evidence" value="ECO:0007669"/>
    <property type="project" value="InterPro"/>
</dbReference>
<dbReference type="EMBL" id="CP013862">
    <property type="protein sequence ID" value="ALX48800.1"/>
    <property type="molecule type" value="Genomic_DNA"/>
</dbReference>
<dbReference type="GO" id="GO:0005975">
    <property type="term" value="P:carbohydrate metabolic process"/>
    <property type="evidence" value="ECO:0007669"/>
    <property type="project" value="InterPro"/>
</dbReference>
<dbReference type="Pfam" id="PF05147">
    <property type="entry name" value="LANC_like"/>
    <property type="match status" value="1"/>
</dbReference>
<dbReference type="GO" id="GO:0046872">
    <property type="term" value="F:metal ion binding"/>
    <property type="evidence" value="ECO:0007669"/>
    <property type="project" value="UniProtKB-KW"/>
</dbReference>
<gene>
    <name evidence="2" type="ORF">AOX59_09340</name>
</gene>
<keyword evidence="1" id="KW-0862">Zinc</keyword>